<feature type="region of interest" description="Disordered" evidence="1">
    <location>
        <begin position="27"/>
        <end position="135"/>
    </location>
</feature>
<evidence type="ECO:0000256" key="1">
    <source>
        <dbReference type="SAM" id="MobiDB-lite"/>
    </source>
</evidence>
<feature type="compositionally biased region" description="Basic and acidic residues" evidence="1">
    <location>
        <begin position="28"/>
        <end position="37"/>
    </location>
</feature>
<proteinExistence type="predicted"/>
<sequence>MSSENKTVDVPVDFAEIISKMAIAIDNRNQEIRHEDSLDAEESLSSDVDENVLDDKKEAIGGEETPTPQEEVPEKKARGLPRSIMLNQAKYTEALEKQQRMMNGAKKKKNPPTKNAKSAAPSTTESTISQDGSVPMQRMIIGGKVKYIPIKTTSAPEPQTIAAETTADEIPEPIPKKVPSKIADNMEKYNKQMEDQGKPVETKKNTAKVSSKIPSRYVGQIEKEIKQSTTKNVKSFTELRKIRMMDDLKIDTDVNKTSMVELRKLKMEQRKNELLAAKKITETNKKESAVKNILSDDKMTKFSKTVAIKNLSVGSRNNKNNRVSRANVEMSA</sequence>
<reference evidence="2" key="1">
    <citation type="journal article" date="2020" name="Nature">
        <title>Giant virus diversity and host interactions through global metagenomics.</title>
        <authorList>
            <person name="Schulz F."/>
            <person name="Roux S."/>
            <person name="Paez-Espino D."/>
            <person name="Jungbluth S."/>
            <person name="Walsh D.A."/>
            <person name="Denef V.J."/>
            <person name="McMahon K.D."/>
            <person name="Konstantinidis K.T."/>
            <person name="Eloe-Fadrosh E.A."/>
            <person name="Kyrpides N.C."/>
            <person name="Woyke T."/>
        </authorList>
    </citation>
    <scope>NUCLEOTIDE SEQUENCE</scope>
    <source>
        <strain evidence="2">GVMAG-M-3300020192-26</strain>
    </source>
</reference>
<dbReference type="EMBL" id="MN739361">
    <property type="protein sequence ID" value="QHT00942.1"/>
    <property type="molecule type" value="Genomic_DNA"/>
</dbReference>
<feature type="compositionally biased region" description="Basic and acidic residues" evidence="1">
    <location>
        <begin position="192"/>
        <end position="204"/>
    </location>
</feature>
<dbReference type="AlphaFoldDB" id="A0A6C0CA15"/>
<feature type="region of interest" description="Disordered" evidence="1">
    <location>
        <begin position="192"/>
        <end position="211"/>
    </location>
</feature>
<feature type="compositionally biased region" description="Polar residues" evidence="1">
    <location>
        <begin position="123"/>
        <end position="132"/>
    </location>
</feature>
<organism evidence="2">
    <name type="scientific">viral metagenome</name>
    <dbReference type="NCBI Taxonomy" id="1070528"/>
    <lineage>
        <taxon>unclassified sequences</taxon>
        <taxon>metagenomes</taxon>
        <taxon>organismal metagenomes</taxon>
    </lineage>
</organism>
<feature type="compositionally biased region" description="Low complexity" evidence="1">
    <location>
        <begin position="112"/>
        <end position="122"/>
    </location>
</feature>
<name>A0A6C0CA15_9ZZZZ</name>
<evidence type="ECO:0000313" key="2">
    <source>
        <dbReference type="EMBL" id="QHT00942.1"/>
    </source>
</evidence>
<accession>A0A6C0CA15</accession>
<feature type="compositionally biased region" description="Acidic residues" evidence="1">
    <location>
        <begin position="38"/>
        <end position="52"/>
    </location>
</feature>
<protein>
    <submittedName>
        <fullName evidence="2">Uncharacterized protein</fullName>
    </submittedName>
</protein>